<dbReference type="EMBL" id="CAJNRD030001118">
    <property type="protein sequence ID" value="CAG5083556.1"/>
    <property type="molecule type" value="Genomic_DNA"/>
</dbReference>
<accession>A0A8J2H843</accession>
<reference evidence="1" key="1">
    <citation type="submission" date="2021-04" db="EMBL/GenBank/DDBJ databases">
        <authorList>
            <person name="Chebbi M.A.C M."/>
        </authorList>
    </citation>
    <scope>NUCLEOTIDE SEQUENCE</scope>
</reference>
<gene>
    <name evidence="1" type="ORF">HICCMSTLAB_LOCUS3871</name>
</gene>
<dbReference type="Proteomes" id="UP000786811">
    <property type="component" value="Unassembled WGS sequence"/>
</dbReference>
<organism evidence="1 2">
    <name type="scientific">Cotesia congregata</name>
    <name type="common">Parasitoid wasp</name>
    <name type="synonym">Apanteles congregatus</name>
    <dbReference type="NCBI Taxonomy" id="51543"/>
    <lineage>
        <taxon>Eukaryota</taxon>
        <taxon>Metazoa</taxon>
        <taxon>Ecdysozoa</taxon>
        <taxon>Arthropoda</taxon>
        <taxon>Hexapoda</taxon>
        <taxon>Insecta</taxon>
        <taxon>Pterygota</taxon>
        <taxon>Neoptera</taxon>
        <taxon>Endopterygota</taxon>
        <taxon>Hymenoptera</taxon>
        <taxon>Apocrita</taxon>
        <taxon>Ichneumonoidea</taxon>
        <taxon>Braconidae</taxon>
        <taxon>Microgastrinae</taxon>
        <taxon>Cotesia</taxon>
    </lineage>
</organism>
<comment type="caution">
    <text evidence="1">The sequence shown here is derived from an EMBL/GenBank/DDBJ whole genome shotgun (WGS) entry which is preliminary data.</text>
</comment>
<evidence type="ECO:0000313" key="1">
    <source>
        <dbReference type="EMBL" id="CAG5083556.1"/>
    </source>
</evidence>
<protein>
    <submittedName>
        <fullName evidence="1">Uncharacterized protein</fullName>
    </submittedName>
</protein>
<dbReference type="AlphaFoldDB" id="A0A8J2H843"/>
<name>A0A8J2H843_COTCN</name>
<sequence length="302" mass="35129">MFNQQFQHFYVIRKSSDTHWRVGIVSVIANSSVYISTLADEKFSDLICIQLDSKFQRCLDLSPIKLPVPNVLSPSALCLHCSPGGSLQIHRHLHKEPSEEYFFISIADEEVYQFLVVYMRSHVKNSIFEIFFAASVSGVTKIKKHFMNKSSRKISRKNFIENIFHLIEQFSSLTSFFQAILNHSCVQRKLGRHFVVKLIFISILDPQRQFVIRSVQYIKQGKSSHYSVNVKASRHQLNNMLLHNLTAHFFLSIAINRQFAMIAYNIDITTCIQKILKTRLRFISVSVYEPIPWKMKTRLLVI</sequence>
<proteinExistence type="predicted"/>
<keyword evidence="2" id="KW-1185">Reference proteome</keyword>
<evidence type="ECO:0000313" key="2">
    <source>
        <dbReference type="Proteomes" id="UP000786811"/>
    </source>
</evidence>
<feature type="non-terminal residue" evidence="1">
    <location>
        <position position="1"/>
    </location>
</feature>